<accession>A0A382VLX3</accession>
<dbReference type="InterPro" id="IPR027471">
    <property type="entry name" value="YbeD-like_sf"/>
</dbReference>
<dbReference type="AlphaFoldDB" id="A0A382VLX3"/>
<name>A0A382VLX3_9ZZZZ</name>
<dbReference type="Gene3D" id="3.30.70.260">
    <property type="match status" value="1"/>
</dbReference>
<dbReference type="Pfam" id="PF04359">
    <property type="entry name" value="DUF493"/>
    <property type="match status" value="1"/>
</dbReference>
<protein>
    <submittedName>
        <fullName evidence="1">Uncharacterized protein</fullName>
    </submittedName>
</protein>
<evidence type="ECO:0000313" key="1">
    <source>
        <dbReference type="EMBL" id="SVD46911.1"/>
    </source>
</evidence>
<reference evidence="1" key="1">
    <citation type="submission" date="2018-05" db="EMBL/GenBank/DDBJ databases">
        <authorList>
            <person name="Lanie J.A."/>
            <person name="Ng W.-L."/>
            <person name="Kazmierczak K.M."/>
            <person name="Andrzejewski T.M."/>
            <person name="Davidsen T.M."/>
            <person name="Wayne K.J."/>
            <person name="Tettelin H."/>
            <person name="Glass J.I."/>
            <person name="Rusch D."/>
            <person name="Podicherti R."/>
            <person name="Tsui H.-C.T."/>
            <person name="Winkler M.E."/>
        </authorList>
    </citation>
    <scope>NUCLEOTIDE SEQUENCE</scope>
</reference>
<dbReference type="SUPFAM" id="SSF117991">
    <property type="entry name" value="YbeD/HP0495-like"/>
    <property type="match status" value="1"/>
</dbReference>
<organism evidence="1">
    <name type="scientific">marine metagenome</name>
    <dbReference type="NCBI Taxonomy" id="408172"/>
    <lineage>
        <taxon>unclassified sequences</taxon>
        <taxon>metagenomes</taxon>
        <taxon>ecological metagenomes</taxon>
    </lineage>
</organism>
<feature type="non-terminal residue" evidence="1">
    <location>
        <position position="51"/>
    </location>
</feature>
<sequence length="51" mass="5777">MGKISIVTNTKEDIFNFPCDYPIKVFGLNHPDFKKTVCNIVETHTGKLHAN</sequence>
<dbReference type="EMBL" id="UINC01152629">
    <property type="protein sequence ID" value="SVD46911.1"/>
    <property type="molecule type" value="Genomic_DNA"/>
</dbReference>
<gene>
    <name evidence="1" type="ORF">METZ01_LOCUS399765</name>
</gene>
<proteinExistence type="predicted"/>
<dbReference type="InterPro" id="IPR007454">
    <property type="entry name" value="UPF0250_YbeD-like"/>
</dbReference>